<dbReference type="RefSeq" id="XP_018280043.1">
    <property type="nucleotide sequence ID" value="XM_018427217.1"/>
</dbReference>
<gene>
    <name evidence="2" type="ORF">CC85DRAFT_50059</name>
</gene>
<dbReference type="EMBL" id="KQ087194">
    <property type="protein sequence ID" value="KLT43552.1"/>
    <property type="molecule type" value="Genomic_DNA"/>
</dbReference>
<evidence type="ECO:0000313" key="2">
    <source>
        <dbReference type="EMBL" id="KLT43552.1"/>
    </source>
</evidence>
<feature type="compositionally biased region" description="Low complexity" evidence="1">
    <location>
        <begin position="160"/>
        <end position="169"/>
    </location>
</feature>
<name>A0A0J0XR53_9TREE</name>
<evidence type="ECO:0000313" key="3">
    <source>
        <dbReference type="Proteomes" id="UP000053611"/>
    </source>
</evidence>
<feature type="compositionally biased region" description="Basic and acidic residues" evidence="1">
    <location>
        <begin position="171"/>
        <end position="182"/>
    </location>
</feature>
<reference evidence="2 3" key="1">
    <citation type="submission" date="2015-03" db="EMBL/GenBank/DDBJ databases">
        <title>Genomics and transcriptomics of the oil-accumulating basidiomycete yeast T. oleaginosus allow insights into substrate utilization and the diverse evolutionary trajectories of mating systems in fungi.</title>
        <authorList>
            <consortium name="DOE Joint Genome Institute"/>
            <person name="Kourist R."/>
            <person name="Kracht O."/>
            <person name="Bracharz F."/>
            <person name="Lipzen A."/>
            <person name="Nolan M."/>
            <person name="Ohm R."/>
            <person name="Grigoriev I."/>
            <person name="Sun S."/>
            <person name="Heitman J."/>
            <person name="Bruck T."/>
            <person name="Nowrousian M."/>
        </authorList>
    </citation>
    <scope>NUCLEOTIDE SEQUENCE [LARGE SCALE GENOMIC DNA]</scope>
    <source>
        <strain evidence="2 3">IBC0246</strain>
    </source>
</reference>
<feature type="region of interest" description="Disordered" evidence="1">
    <location>
        <begin position="1"/>
        <end position="107"/>
    </location>
</feature>
<keyword evidence="3" id="KW-1185">Reference proteome</keyword>
<organism evidence="2 3">
    <name type="scientific">Cutaneotrichosporon oleaginosum</name>
    <dbReference type="NCBI Taxonomy" id="879819"/>
    <lineage>
        <taxon>Eukaryota</taxon>
        <taxon>Fungi</taxon>
        <taxon>Dikarya</taxon>
        <taxon>Basidiomycota</taxon>
        <taxon>Agaricomycotina</taxon>
        <taxon>Tremellomycetes</taxon>
        <taxon>Trichosporonales</taxon>
        <taxon>Trichosporonaceae</taxon>
        <taxon>Cutaneotrichosporon</taxon>
    </lineage>
</organism>
<proteinExistence type="predicted"/>
<feature type="region of interest" description="Disordered" evidence="1">
    <location>
        <begin position="144"/>
        <end position="182"/>
    </location>
</feature>
<evidence type="ECO:0000256" key="1">
    <source>
        <dbReference type="SAM" id="MobiDB-lite"/>
    </source>
</evidence>
<dbReference type="GeneID" id="28987820"/>
<protein>
    <submittedName>
        <fullName evidence="2">Uncharacterized protein</fullName>
    </submittedName>
</protein>
<sequence>MSAPPHTPNTRSPGPTPIAAAYASPASPPSSRDPPSPRDARDALAPAPTPTSPVPAPTTVPAPTPTSPVPTSPGMTPGRTPTSPALSAQALARQPASPGEKHTLPAWLWHTTHTTSYTSDRAGTRRRDVRERRLFGMVVSAHAQEESLDGLEGERRGDGEVQAVQAQTEQVEERRRREETGS</sequence>
<dbReference type="AlphaFoldDB" id="A0A0J0XR53"/>
<dbReference type="Proteomes" id="UP000053611">
    <property type="component" value="Unassembled WGS sequence"/>
</dbReference>
<accession>A0A0J0XR53</accession>
<feature type="compositionally biased region" description="Pro residues" evidence="1">
    <location>
        <begin position="47"/>
        <end position="71"/>
    </location>
</feature>